<reference evidence="1" key="1">
    <citation type="submission" date="2023-04" db="EMBL/GenBank/DDBJ databases">
        <title>Ambrosiozyma monospora NBRC 10751.</title>
        <authorList>
            <person name="Ichikawa N."/>
            <person name="Sato H."/>
            <person name="Tonouchi N."/>
        </authorList>
    </citation>
    <scope>NUCLEOTIDE SEQUENCE</scope>
    <source>
        <strain evidence="1">NBRC 10751</strain>
    </source>
</reference>
<evidence type="ECO:0000313" key="2">
    <source>
        <dbReference type="Proteomes" id="UP001165064"/>
    </source>
</evidence>
<dbReference type="EMBL" id="BSXS01000175">
    <property type="protein sequence ID" value="GME71243.1"/>
    <property type="molecule type" value="Genomic_DNA"/>
</dbReference>
<gene>
    <name evidence="1" type="ORF">Amon02_000051200</name>
</gene>
<dbReference type="Proteomes" id="UP001165064">
    <property type="component" value="Unassembled WGS sequence"/>
</dbReference>
<proteinExistence type="predicted"/>
<comment type="caution">
    <text evidence="1">The sequence shown here is derived from an EMBL/GenBank/DDBJ whole genome shotgun (WGS) entry which is preliminary data.</text>
</comment>
<accession>A0ACB5SS64</accession>
<protein>
    <submittedName>
        <fullName evidence="1">Unnamed protein product</fullName>
    </submittedName>
</protein>
<evidence type="ECO:0000313" key="1">
    <source>
        <dbReference type="EMBL" id="GME71243.1"/>
    </source>
</evidence>
<keyword evidence="2" id="KW-1185">Reference proteome</keyword>
<name>A0ACB5SS64_AMBMO</name>
<sequence length="68" mass="7899">MGKSNLLKLTILVMTLSDDMKLIEWKPKTLTLSQHSRNWNIDDDHRNPNKIGPKSQATHYNEVIDILK</sequence>
<organism evidence="1 2">
    <name type="scientific">Ambrosiozyma monospora</name>
    <name type="common">Yeast</name>
    <name type="synonym">Endomycopsis monosporus</name>
    <dbReference type="NCBI Taxonomy" id="43982"/>
    <lineage>
        <taxon>Eukaryota</taxon>
        <taxon>Fungi</taxon>
        <taxon>Dikarya</taxon>
        <taxon>Ascomycota</taxon>
        <taxon>Saccharomycotina</taxon>
        <taxon>Pichiomycetes</taxon>
        <taxon>Pichiales</taxon>
        <taxon>Pichiaceae</taxon>
        <taxon>Ambrosiozyma</taxon>
    </lineage>
</organism>